<protein>
    <submittedName>
        <fullName evidence="1">Uncharacterized protein</fullName>
    </submittedName>
</protein>
<dbReference type="STRING" id="1797589.A2784_01580"/>
<gene>
    <name evidence="1" type="ORF">A2784_01580</name>
</gene>
<accession>A0A1G1VK19</accession>
<dbReference type="EMBL" id="MHCH01000060">
    <property type="protein sequence ID" value="OGY15793.1"/>
    <property type="molecule type" value="Genomic_DNA"/>
</dbReference>
<comment type="caution">
    <text evidence="1">The sequence shown here is derived from an EMBL/GenBank/DDBJ whole genome shotgun (WGS) entry which is preliminary data.</text>
</comment>
<evidence type="ECO:0000313" key="1">
    <source>
        <dbReference type="EMBL" id="OGY15793.1"/>
    </source>
</evidence>
<dbReference type="AlphaFoldDB" id="A0A1G1VK19"/>
<dbReference type="Proteomes" id="UP000177324">
    <property type="component" value="Unassembled WGS sequence"/>
</dbReference>
<reference evidence="1 2" key="1">
    <citation type="journal article" date="2016" name="Nat. Commun.">
        <title>Thousands of microbial genomes shed light on interconnected biogeochemical processes in an aquifer system.</title>
        <authorList>
            <person name="Anantharaman K."/>
            <person name="Brown C.T."/>
            <person name="Hug L.A."/>
            <person name="Sharon I."/>
            <person name="Castelle C.J."/>
            <person name="Probst A.J."/>
            <person name="Thomas B.C."/>
            <person name="Singh A."/>
            <person name="Wilkins M.J."/>
            <person name="Karaoz U."/>
            <person name="Brodie E.L."/>
            <person name="Williams K.H."/>
            <person name="Hubbard S.S."/>
            <person name="Banfield J.F."/>
        </authorList>
    </citation>
    <scope>NUCLEOTIDE SEQUENCE [LARGE SCALE GENOMIC DNA]</scope>
</reference>
<proteinExistence type="predicted"/>
<evidence type="ECO:0000313" key="2">
    <source>
        <dbReference type="Proteomes" id="UP000177324"/>
    </source>
</evidence>
<organism evidence="1 2">
    <name type="scientific">Candidatus Chisholmbacteria bacterium RIFCSPHIGHO2_01_FULL_48_12</name>
    <dbReference type="NCBI Taxonomy" id="1797589"/>
    <lineage>
        <taxon>Bacteria</taxon>
        <taxon>Candidatus Chisholmiibacteriota</taxon>
    </lineage>
</organism>
<sequence length="190" mass="21685">MSVDRPLASSQYKPLEDIAQRATRIAEELATLDKAYYKSRDFLKKFIDAFDRKLIPPKIYRDDWEIAGSCRCTPEFLNPTIPEVMRQQLGYQRALFVVRNATRNTGVEVDLTLDNQNEPFAYNFAGIRSGPWFGYGEGNHFEELKALYRKIDLSGPLAAYFFFICGSTLERAIGHQLSESPQQNSSGLLE</sequence>
<name>A0A1G1VK19_9BACT</name>